<evidence type="ECO:0000256" key="10">
    <source>
        <dbReference type="SAM" id="Coils"/>
    </source>
</evidence>
<dbReference type="Proteomes" id="UP000182680">
    <property type="component" value="Unassembled WGS sequence"/>
</dbReference>
<organism evidence="14 15">
    <name type="scientific">Desulfovibrio desulfuricans</name>
    <dbReference type="NCBI Taxonomy" id="876"/>
    <lineage>
        <taxon>Bacteria</taxon>
        <taxon>Pseudomonadati</taxon>
        <taxon>Thermodesulfobacteriota</taxon>
        <taxon>Desulfovibrionia</taxon>
        <taxon>Desulfovibrionales</taxon>
        <taxon>Desulfovibrionaceae</taxon>
        <taxon>Desulfovibrio</taxon>
    </lineage>
</organism>
<dbReference type="EMBL" id="FPIW01000070">
    <property type="protein sequence ID" value="SFW69880.1"/>
    <property type="molecule type" value="Genomic_DNA"/>
</dbReference>
<evidence type="ECO:0000256" key="1">
    <source>
        <dbReference type="ARBA" id="ARBA00004651"/>
    </source>
</evidence>
<comment type="subcellular location">
    <subcellularLocation>
        <location evidence="1">Cell membrane</location>
        <topology evidence="1">Multi-pass membrane protein</topology>
    </subcellularLocation>
</comment>
<proteinExistence type="inferred from homology"/>
<evidence type="ECO:0000256" key="9">
    <source>
        <dbReference type="PROSITE-ProRule" id="PRU00284"/>
    </source>
</evidence>
<dbReference type="AlphaFoldDB" id="A0AA94HUU6"/>
<protein>
    <submittedName>
        <fullName evidence="14">Methyl-accepting chemotaxis sensory transducer with Cache sensor</fullName>
    </submittedName>
</protein>
<evidence type="ECO:0000256" key="3">
    <source>
        <dbReference type="ARBA" id="ARBA00022500"/>
    </source>
</evidence>
<evidence type="ECO:0000259" key="13">
    <source>
        <dbReference type="PROSITE" id="PS50111"/>
    </source>
</evidence>
<evidence type="ECO:0000256" key="5">
    <source>
        <dbReference type="ARBA" id="ARBA00022989"/>
    </source>
</evidence>
<dbReference type="InterPro" id="IPR033479">
    <property type="entry name" value="dCache_1"/>
</dbReference>
<keyword evidence="7 9" id="KW-0807">Transducer</keyword>
<keyword evidence="4 12" id="KW-0812">Transmembrane</keyword>
<dbReference type="Gene3D" id="6.10.340.10">
    <property type="match status" value="1"/>
</dbReference>
<evidence type="ECO:0000256" key="7">
    <source>
        <dbReference type="ARBA" id="ARBA00023224"/>
    </source>
</evidence>
<feature type="coiled-coil region" evidence="10">
    <location>
        <begin position="374"/>
        <end position="411"/>
    </location>
</feature>
<comment type="similarity">
    <text evidence="8">Belongs to the methyl-accepting chemotaxis (MCP) protein family.</text>
</comment>
<dbReference type="SUPFAM" id="SSF58104">
    <property type="entry name" value="Methyl-accepting chemotaxis protein (MCP) signaling domain"/>
    <property type="match status" value="1"/>
</dbReference>
<dbReference type="SMART" id="SM00283">
    <property type="entry name" value="MA"/>
    <property type="match status" value="1"/>
</dbReference>
<dbReference type="GO" id="GO:0006935">
    <property type="term" value="P:chemotaxis"/>
    <property type="evidence" value="ECO:0007669"/>
    <property type="project" value="UniProtKB-KW"/>
</dbReference>
<dbReference type="Pfam" id="PF02743">
    <property type="entry name" value="dCache_1"/>
    <property type="match status" value="1"/>
</dbReference>
<evidence type="ECO:0000256" key="12">
    <source>
        <dbReference type="SAM" id="Phobius"/>
    </source>
</evidence>
<keyword evidence="2" id="KW-1003">Cell membrane</keyword>
<dbReference type="FunFam" id="1.10.287.950:FF:000001">
    <property type="entry name" value="Methyl-accepting chemotaxis sensory transducer"/>
    <property type="match status" value="1"/>
</dbReference>
<evidence type="ECO:0000313" key="15">
    <source>
        <dbReference type="Proteomes" id="UP000182680"/>
    </source>
</evidence>
<evidence type="ECO:0000256" key="4">
    <source>
        <dbReference type="ARBA" id="ARBA00022692"/>
    </source>
</evidence>
<dbReference type="SUPFAM" id="SSF103190">
    <property type="entry name" value="Sensory domain-like"/>
    <property type="match status" value="1"/>
</dbReference>
<dbReference type="GO" id="GO:0005886">
    <property type="term" value="C:plasma membrane"/>
    <property type="evidence" value="ECO:0007669"/>
    <property type="project" value="UniProtKB-SubCell"/>
</dbReference>
<accession>A0AA94HUU6</accession>
<gene>
    <name evidence="14" type="ORF">SAMN02910291_02575</name>
</gene>
<dbReference type="PANTHER" id="PTHR32089:SF112">
    <property type="entry name" value="LYSOZYME-LIKE PROTEIN-RELATED"/>
    <property type="match status" value="1"/>
</dbReference>
<dbReference type="Gene3D" id="3.30.450.20">
    <property type="entry name" value="PAS domain"/>
    <property type="match status" value="1"/>
</dbReference>
<dbReference type="CDD" id="cd11386">
    <property type="entry name" value="MCP_signal"/>
    <property type="match status" value="1"/>
</dbReference>
<dbReference type="PROSITE" id="PS50111">
    <property type="entry name" value="CHEMOTAXIS_TRANSDUC_2"/>
    <property type="match status" value="1"/>
</dbReference>
<evidence type="ECO:0000256" key="2">
    <source>
        <dbReference type="ARBA" id="ARBA00022475"/>
    </source>
</evidence>
<dbReference type="Pfam" id="PF00015">
    <property type="entry name" value="MCPsignal"/>
    <property type="match status" value="1"/>
</dbReference>
<dbReference type="GO" id="GO:0007165">
    <property type="term" value="P:signal transduction"/>
    <property type="evidence" value="ECO:0007669"/>
    <property type="project" value="UniProtKB-KW"/>
</dbReference>
<feature type="transmembrane region" description="Helical" evidence="12">
    <location>
        <begin position="296"/>
        <end position="314"/>
    </location>
</feature>
<keyword evidence="3" id="KW-0145">Chemotaxis</keyword>
<keyword evidence="10" id="KW-0175">Coiled coil</keyword>
<dbReference type="RefSeq" id="WP_072312429.1">
    <property type="nucleotide sequence ID" value="NZ_FPIW01000070.1"/>
</dbReference>
<name>A0AA94HUU6_DESDE</name>
<dbReference type="InterPro" id="IPR004089">
    <property type="entry name" value="MCPsignal_dom"/>
</dbReference>
<feature type="domain" description="Methyl-accepting transducer" evidence="13">
    <location>
        <begin position="423"/>
        <end position="659"/>
    </location>
</feature>
<evidence type="ECO:0000256" key="11">
    <source>
        <dbReference type="SAM" id="MobiDB-lite"/>
    </source>
</evidence>
<evidence type="ECO:0000313" key="14">
    <source>
        <dbReference type="EMBL" id="SFW69880.1"/>
    </source>
</evidence>
<reference evidence="15" key="1">
    <citation type="submission" date="2016-11" db="EMBL/GenBank/DDBJ databases">
        <authorList>
            <person name="Jaros S."/>
            <person name="Januszkiewicz K."/>
            <person name="Wedrychowicz H."/>
        </authorList>
    </citation>
    <scope>NUCLEOTIDE SEQUENCE [LARGE SCALE GENOMIC DNA]</scope>
    <source>
        <strain evidence="15">DSM 7057</strain>
    </source>
</reference>
<dbReference type="InterPro" id="IPR029151">
    <property type="entry name" value="Sensor-like_sf"/>
</dbReference>
<dbReference type="CDD" id="cd12912">
    <property type="entry name" value="PDC2_MCP_like"/>
    <property type="match status" value="1"/>
</dbReference>
<feature type="region of interest" description="Disordered" evidence="11">
    <location>
        <begin position="470"/>
        <end position="490"/>
    </location>
</feature>
<comment type="caution">
    <text evidence="14">The sequence shown here is derived from an EMBL/GenBank/DDBJ whole genome shotgun (WGS) entry which is preliminary data.</text>
</comment>
<keyword evidence="6 12" id="KW-0472">Membrane</keyword>
<evidence type="ECO:0000256" key="8">
    <source>
        <dbReference type="ARBA" id="ARBA00029447"/>
    </source>
</evidence>
<dbReference type="PANTHER" id="PTHR32089">
    <property type="entry name" value="METHYL-ACCEPTING CHEMOTAXIS PROTEIN MCPB"/>
    <property type="match status" value="1"/>
</dbReference>
<evidence type="ECO:0000256" key="6">
    <source>
        <dbReference type="ARBA" id="ARBA00023136"/>
    </source>
</evidence>
<sequence>MKMGIMSKMMLNILVPSMLGLTAVCVFSYWRAETSLTQQIAHELNTVIDKQVHGLATVQQMTRGLMKTSAESNHVKNALLRRGSSQSVMEVVYDGDLASSGSEDVQNVLDDLTEHFGIVDGAGLLDLDGKVAFHTTRELVGRNMGERRSVNVALQGNMGFENIPNHAGELATIVTTPVMKDGKTQGVLYAYMSLPRLSAGTTDTIKIGKDGFCAVYDSEGRVLMHPDKSLIGTDGSNQPHVRAALGNGNGRVVYDHNDTEMVAYYRHMPESNWHVVLVGDRDELLEPARNLLKENMLMGGVAILVVGCIIIVVARGIARSIKAGENYVQAVAGGNFNPSPQEETELAQAARRGDEIGGLSQGIQGMVGKLRSLFSESEEKNHQAEIAKTEAEEAMGEAQEARKQAENARQEGMLAAAGQLEAVAGIISSASTQLSAQIEQSDRSAAESSQRLSEAATAMNQMNATVQEVAHNAAAASSASRETKEKAHAGAQIVEQAVRSIEAVRHVSEELKSDMAELGDHAQSITRIMNVISDIADQTNLLALNAAIEAARAGDAGRGFAVVADEVRKLAEKTMASTHDVSAAIQAIQNSTAKSMSSADNAVNQIAQATNYASESGQALREIVATVEGTSDQVNAIATASEEQSAASDEINQSIVQVNEMSRQSAVAMAEATQAVAELAAQAHTLKNLIAQMKLG</sequence>
<dbReference type="Gene3D" id="1.10.287.950">
    <property type="entry name" value="Methyl-accepting chemotaxis protein"/>
    <property type="match status" value="1"/>
</dbReference>
<keyword evidence="5 12" id="KW-1133">Transmembrane helix</keyword>